<name>A0A9N9J5A0_9GLOM</name>
<gene>
    <name evidence="1" type="ORF">FCALED_LOCUS17048</name>
</gene>
<accession>A0A9N9J5A0</accession>
<feature type="non-terminal residue" evidence="1">
    <location>
        <position position="107"/>
    </location>
</feature>
<protein>
    <submittedName>
        <fullName evidence="1">13484_t:CDS:1</fullName>
    </submittedName>
</protein>
<organism evidence="1 2">
    <name type="scientific">Funneliformis caledonium</name>
    <dbReference type="NCBI Taxonomy" id="1117310"/>
    <lineage>
        <taxon>Eukaryota</taxon>
        <taxon>Fungi</taxon>
        <taxon>Fungi incertae sedis</taxon>
        <taxon>Mucoromycota</taxon>
        <taxon>Glomeromycotina</taxon>
        <taxon>Glomeromycetes</taxon>
        <taxon>Glomerales</taxon>
        <taxon>Glomeraceae</taxon>
        <taxon>Funneliformis</taxon>
    </lineage>
</organism>
<evidence type="ECO:0000313" key="2">
    <source>
        <dbReference type="Proteomes" id="UP000789570"/>
    </source>
</evidence>
<dbReference type="AlphaFoldDB" id="A0A9N9J5A0"/>
<dbReference type="Proteomes" id="UP000789570">
    <property type="component" value="Unassembled WGS sequence"/>
</dbReference>
<dbReference type="OrthoDB" id="2351430at2759"/>
<proteinExistence type="predicted"/>
<sequence>MINYKDIESALVEVIKVAYSQDMKKYDKMGLTYVGYLKTIKRKRDPDDHCRYVTKQRAPNEEIYNEKMADFKDWYNEEVYQNLKKIYKLYFLFANQEEVIQKRSTEE</sequence>
<comment type="caution">
    <text evidence="1">The sequence shown here is derived from an EMBL/GenBank/DDBJ whole genome shotgun (WGS) entry which is preliminary data.</text>
</comment>
<reference evidence="1" key="1">
    <citation type="submission" date="2021-06" db="EMBL/GenBank/DDBJ databases">
        <authorList>
            <person name="Kallberg Y."/>
            <person name="Tangrot J."/>
            <person name="Rosling A."/>
        </authorList>
    </citation>
    <scope>NUCLEOTIDE SEQUENCE</scope>
    <source>
        <strain evidence="1">UK204</strain>
    </source>
</reference>
<evidence type="ECO:0000313" key="1">
    <source>
        <dbReference type="EMBL" id="CAG8762993.1"/>
    </source>
</evidence>
<keyword evidence="2" id="KW-1185">Reference proteome</keyword>
<dbReference type="EMBL" id="CAJVPQ010023544">
    <property type="protein sequence ID" value="CAG8762993.1"/>
    <property type="molecule type" value="Genomic_DNA"/>
</dbReference>